<organism evidence="1 2">
    <name type="scientific">Panagrolaimus sp. ES5</name>
    <dbReference type="NCBI Taxonomy" id="591445"/>
    <lineage>
        <taxon>Eukaryota</taxon>
        <taxon>Metazoa</taxon>
        <taxon>Ecdysozoa</taxon>
        <taxon>Nematoda</taxon>
        <taxon>Chromadorea</taxon>
        <taxon>Rhabditida</taxon>
        <taxon>Tylenchina</taxon>
        <taxon>Panagrolaimomorpha</taxon>
        <taxon>Panagrolaimoidea</taxon>
        <taxon>Panagrolaimidae</taxon>
        <taxon>Panagrolaimus</taxon>
    </lineage>
</organism>
<accession>A0AC34FAZ6</accession>
<dbReference type="Proteomes" id="UP000887579">
    <property type="component" value="Unplaced"/>
</dbReference>
<name>A0AC34FAZ6_9BILA</name>
<reference evidence="2" key="1">
    <citation type="submission" date="2022-11" db="UniProtKB">
        <authorList>
            <consortium name="WormBaseParasite"/>
        </authorList>
    </citation>
    <scope>IDENTIFICATION</scope>
</reference>
<evidence type="ECO:0000313" key="1">
    <source>
        <dbReference type="Proteomes" id="UP000887579"/>
    </source>
</evidence>
<evidence type="ECO:0000313" key="2">
    <source>
        <dbReference type="WBParaSite" id="ES5_v2.g14378.t1"/>
    </source>
</evidence>
<dbReference type="WBParaSite" id="ES5_v2.g14378.t1">
    <property type="protein sequence ID" value="ES5_v2.g14378.t1"/>
    <property type="gene ID" value="ES5_v2.g14378"/>
</dbReference>
<protein>
    <submittedName>
        <fullName evidence="2">Uncharacterized protein</fullName>
    </submittedName>
</protein>
<sequence>MAYLKVFIILIICFSMASSFKYNKIKRISDTEYRRIPIGEEGDSKITSPGDKDGRHEAAYGTAPLMIDRPQNGVAASIAKTDSKAEAKADTKNLMNADTQNEVRQNNSFHFYQQPQTIATVLTVCSMAGVILLLLITCICCICTRQQRQSASYQFPADK</sequence>
<proteinExistence type="predicted"/>